<feature type="compositionally biased region" description="Basic and acidic residues" evidence="1">
    <location>
        <begin position="837"/>
        <end position="908"/>
    </location>
</feature>
<gene>
    <name evidence="3" type="ORF">JAAARDRAFT_192565</name>
</gene>
<dbReference type="EMBL" id="KL197716">
    <property type="protein sequence ID" value="KDQ59006.1"/>
    <property type="molecule type" value="Genomic_DNA"/>
</dbReference>
<feature type="compositionally biased region" description="Pro residues" evidence="1">
    <location>
        <begin position="528"/>
        <end position="549"/>
    </location>
</feature>
<feature type="domain" description="Arrestin-like N-terminal" evidence="2">
    <location>
        <begin position="20"/>
        <end position="166"/>
    </location>
</feature>
<feature type="region of interest" description="Disordered" evidence="1">
    <location>
        <begin position="774"/>
        <end position="924"/>
    </location>
</feature>
<proteinExistence type="predicted"/>
<reference evidence="4" key="1">
    <citation type="journal article" date="2014" name="Proc. Natl. Acad. Sci. U.S.A.">
        <title>Extensive sampling of basidiomycete genomes demonstrates inadequacy of the white-rot/brown-rot paradigm for wood decay fungi.</title>
        <authorList>
            <person name="Riley R."/>
            <person name="Salamov A.A."/>
            <person name="Brown D.W."/>
            <person name="Nagy L.G."/>
            <person name="Floudas D."/>
            <person name="Held B.W."/>
            <person name="Levasseur A."/>
            <person name="Lombard V."/>
            <person name="Morin E."/>
            <person name="Otillar R."/>
            <person name="Lindquist E.A."/>
            <person name="Sun H."/>
            <person name="LaButti K.M."/>
            <person name="Schmutz J."/>
            <person name="Jabbour D."/>
            <person name="Luo H."/>
            <person name="Baker S.E."/>
            <person name="Pisabarro A.G."/>
            <person name="Walton J.D."/>
            <person name="Blanchette R.A."/>
            <person name="Henrissat B."/>
            <person name="Martin F."/>
            <person name="Cullen D."/>
            <person name="Hibbett D.S."/>
            <person name="Grigoriev I.V."/>
        </authorList>
    </citation>
    <scope>NUCLEOTIDE SEQUENCE [LARGE SCALE GENOMIC DNA]</scope>
    <source>
        <strain evidence="4">MUCL 33604</strain>
    </source>
</reference>
<feature type="compositionally biased region" description="Pro residues" evidence="1">
    <location>
        <begin position="944"/>
        <end position="957"/>
    </location>
</feature>
<accession>A0A067Q8U0</accession>
<protein>
    <recommendedName>
        <fullName evidence="2">Arrestin-like N-terminal domain-containing protein</fullName>
    </recommendedName>
</protein>
<keyword evidence="4" id="KW-1185">Reference proteome</keyword>
<sequence>MVHTRPEPMNASPHHSKVKVSLTLSDPLFQAGDAVSGKLELECRADKGLGLGVMMVELFGIEELTSRDHSATSTFLHSRRRFQGEGLPPSNAVLAHPYPGEPPLPAHYHPARRGQTTFLFRIPLPFSCPSSLNFGSGLARLRYEVRATVGVAWKGEKRLVTDRKEVEVVEGFEDDPVRVAPEAVVVGEHGKIWVQGRVAGGVVVAGRSACVELQVKNHSTKKNSGLSITLTRHLHLPKIPNEEKPPLQISDTLTTVAFRGPEYIAQPGTEGIASLVFEVPKNAIGVKGGLREDEPESDRISEALFEVRCTICVKMSMGIGNKDILLELPVTIYHPSTLPSLPDGDPYPDPYALPYDYSLLDPPPQPTRSPAPLMDPIHNPYGYPPLPMSPPLNPYYEQTPMWFPPPPSQTPLPYAYMSPPLPGHHQPYYFPPPVMSPPPFAMPPRPSSAEPFPSHSHPINSFLPSGLPVTSTQPPPLIPLHSNANSHRYQNMPVEPEEGKGERASRISHHLRLTSRHRSVSPQSHRFPLPPPASSTQAPAPPQPQPSLAPIPAHHSSTQNPNRLTAMSTSPTEIMCPRPMPSPKHTVTIDPFTQLSLTKSDRVGYLEAMAAEVDQWNTDMSGDIPREPITTKQGEVANMDKTLPGPPVPSGKGVFGALAASRRRRVDEVFSALSPPLSAEQTPPTPTLTALCPGRGTRNGPLVMNSKNESGLDILERRLLAEVGTRKVDKDDKKVDVREVLGMSMGMAIPIPSKKTQSDGLDNLNDSAISSLTLPGVDGDGDGLDGLGADVGSVDERTTQRSRSRTRSRVEDDGLEEMRKEMSRRRDSLDVFDLEGDPGRERGRRSEERRKSAEKARASEEIARKEEENTRKSGEKARKSEEKARRSEEKTRKSEEKIRRSEEKERRSGGKQKAGRNGKDVEAFRLRKAAKGRVAEWLGRIDPDVPPPTVHTPPPTTPDIGHGDAPMEAQQQLEALRQDVLAEEQMESRKSPLHQLAFSHNDVSPEEQPPAHTAQQDVDAAPNPRSSGFMPIATFRASRIRQTPRNVEQRSAPPNHEIPASPSTESKPIDKDADKAKATSPSQSVNKTPVLKSPPKLPVQWPPPLDSHVKYDVRSARGGRGGKVASVTAIWASAGPSNDVLERQLAKAEALKPVKQGSPGVKPPIPPKPKSLDVLPPRRMTSPLVQPSQEPKTKIGSPLRFDAPPPKPPKPSHSRSPAVTSPSPELPSLADLTARRAKMIKSVSVPAMVSSSLAKPTLSSTASLVKPPMSGKTRSPIKVPPTVLESTMQSDAVGVTKIPGDLAFGQARLRDLIKKYQGQGT</sequence>
<feature type="region of interest" description="Disordered" evidence="1">
    <location>
        <begin position="1150"/>
        <end position="1230"/>
    </location>
</feature>
<feature type="compositionally biased region" description="Pro residues" evidence="1">
    <location>
        <begin position="1095"/>
        <end position="1105"/>
    </location>
</feature>
<name>A0A067Q8U0_9AGAM</name>
<feature type="region of interest" description="Disordered" evidence="1">
    <location>
        <begin position="937"/>
        <end position="1123"/>
    </location>
</feature>
<dbReference type="OrthoDB" id="298939at2759"/>
<dbReference type="InterPro" id="IPR014752">
    <property type="entry name" value="Arrestin-like_C"/>
</dbReference>
<organism evidence="3 4">
    <name type="scientific">Jaapia argillacea MUCL 33604</name>
    <dbReference type="NCBI Taxonomy" id="933084"/>
    <lineage>
        <taxon>Eukaryota</taxon>
        <taxon>Fungi</taxon>
        <taxon>Dikarya</taxon>
        <taxon>Basidiomycota</taxon>
        <taxon>Agaricomycotina</taxon>
        <taxon>Agaricomycetes</taxon>
        <taxon>Agaricomycetidae</taxon>
        <taxon>Jaapiales</taxon>
        <taxon>Jaapiaceae</taxon>
        <taxon>Jaapia</taxon>
    </lineage>
</organism>
<dbReference type="InParanoid" id="A0A067Q8U0"/>
<feature type="compositionally biased region" description="Polar residues" evidence="1">
    <location>
        <begin position="1214"/>
        <end position="1223"/>
    </location>
</feature>
<feature type="compositionally biased region" description="Basic and acidic residues" evidence="1">
    <location>
        <begin position="808"/>
        <end position="829"/>
    </location>
</feature>
<dbReference type="CDD" id="cd22265">
    <property type="entry name" value="UDM1_RNF168"/>
    <property type="match status" value="1"/>
</dbReference>
<evidence type="ECO:0000313" key="3">
    <source>
        <dbReference type="EMBL" id="KDQ59006.1"/>
    </source>
</evidence>
<dbReference type="Gene3D" id="2.60.40.640">
    <property type="match status" value="1"/>
</dbReference>
<dbReference type="STRING" id="933084.A0A067Q8U0"/>
<dbReference type="PANTHER" id="PTHR24216">
    <property type="entry name" value="PAXILLIN-RELATED"/>
    <property type="match status" value="1"/>
</dbReference>
<feature type="compositionally biased region" description="Polar residues" evidence="1">
    <location>
        <begin position="1253"/>
        <end position="1263"/>
    </location>
</feature>
<dbReference type="PANTHER" id="PTHR24216:SF65">
    <property type="entry name" value="PAXILLIN-LIKE PROTEIN 1"/>
    <property type="match status" value="1"/>
</dbReference>
<dbReference type="Proteomes" id="UP000027265">
    <property type="component" value="Unassembled WGS sequence"/>
</dbReference>
<feature type="compositionally biased region" description="Polar residues" evidence="1">
    <location>
        <begin position="555"/>
        <end position="572"/>
    </location>
</feature>
<dbReference type="InterPro" id="IPR011021">
    <property type="entry name" value="Arrestin-like_N"/>
</dbReference>
<evidence type="ECO:0000259" key="2">
    <source>
        <dbReference type="Pfam" id="PF00339"/>
    </source>
</evidence>
<dbReference type="Pfam" id="PF00339">
    <property type="entry name" value="Arrestin_N"/>
    <property type="match status" value="1"/>
</dbReference>
<feature type="region of interest" description="Disordered" evidence="1">
    <location>
        <begin position="1253"/>
        <end position="1279"/>
    </location>
</feature>
<feature type="compositionally biased region" description="Basic and acidic residues" evidence="1">
    <location>
        <begin position="1067"/>
        <end position="1077"/>
    </location>
</feature>
<dbReference type="HOGENOM" id="CLU_005744_0_0_1"/>
<feature type="region of interest" description="Disordered" evidence="1">
    <location>
        <begin position="441"/>
        <end position="572"/>
    </location>
</feature>
<feature type="compositionally biased region" description="Polar residues" evidence="1">
    <location>
        <begin position="457"/>
        <end position="472"/>
    </location>
</feature>
<feature type="compositionally biased region" description="Basic residues" evidence="1">
    <location>
        <begin position="506"/>
        <end position="519"/>
    </location>
</feature>
<evidence type="ECO:0000256" key="1">
    <source>
        <dbReference type="SAM" id="MobiDB-lite"/>
    </source>
</evidence>
<evidence type="ECO:0000313" key="4">
    <source>
        <dbReference type="Proteomes" id="UP000027265"/>
    </source>
</evidence>